<gene>
    <name evidence="2" type="ORF">SDC9_143759</name>
</gene>
<accession>A0A645E481</accession>
<sequence length="131" mass="15330">MKYLKIMYNAFLWALVFAITCFKSEWLEMRVNIGYILFIAFGVLTVILTAYLRKKDLQLNFKFTIINIAICFIYGNFIYGFKRLQVVPASIIREGINMTRVPFSKINMILSIILILGLLLILLSDRKEYNN</sequence>
<evidence type="ECO:0000256" key="1">
    <source>
        <dbReference type="SAM" id="Phobius"/>
    </source>
</evidence>
<feature type="transmembrane region" description="Helical" evidence="1">
    <location>
        <begin position="59"/>
        <end position="81"/>
    </location>
</feature>
<dbReference type="AlphaFoldDB" id="A0A645E481"/>
<protein>
    <submittedName>
        <fullName evidence="2">Uncharacterized protein</fullName>
    </submittedName>
</protein>
<comment type="caution">
    <text evidence="2">The sequence shown here is derived from an EMBL/GenBank/DDBJ whole genome shotgun (WGS) entry which is preliminary data.</text>
</comment>
<feature type="transmembrane region" description="Helical" evidence="1">
    <location>
        <begin position="33"/>
        <end position="52"/>
    </location>
</feature>
<keyword evidence="1" id="KW-0812">Transmembrane</keyword>
<keyword evidence="1" id="KW-0472">Membrane</keyword>
<evidence type="ECO:0000313" key="2">
    <source>
        <dbReference type="EMBL" id="MPM96594.1"/>
    </source>
</evidence>
<reference evidence="2" key="1">
    <citation type="submission" date="2019-08" db="EMBL/GenBank/DDBJ databases">
        <authorList>
            <person name="Kucharzyk K."/>
            <person name="Murdoch R.W."/>
            <person name="Higgins S."/>
            <person name="Loffler F."/>
        </authorList>
    </citation>
    <scope>NUCLEOTIDE SEQUENCE</scope>
</reference>
<name>A0A645E481_9ZZZZ</name>
<dbReference type="EMBL" id="VSSQ01042957">
    <property type="protein sequence ID" value="MPM96594.1"/>
    <property type="molecule type" value="Genomic_DNA"/>
</dbReference>
<proteinExistence type="predicted"/>
<keyword evidence="1" id="KW-1133">Transmembrane helix</keyword>
<organism evidence="2">
    <name type="scientific">bioreactor metagenome</name>
    <dbReference type="NCBI Taxonomy" id="1076179"/>
    <lineage>
        <taxon>unclassified sequences</taxon>
        <taxon>metagenomes</taxon>
        <taxon>ecological metagenomes</taxon>
    </lineage>
</organism>
<feature type="transmembrane region" description="Helical" evidence="1">
    <location>
        <begin position="101"/>
        <end position="123"/>
    </location>
</feature>